<evidence type="ECO:0000313" key="2">
    <source>
        <dbReference type="EMBL" id="NKZ10003.1"/>
    </source>
</evidence>
<proteinExistence type="predicted"/>
<dbReference type="Proteomes" id="UP000518188">
    <property type="component" value="Unassembled WGS sequence"/>
</dbReference>
<feature type="region of interest" description="Disordered" evidence="1">
    <location>
        <begin position="264"/>
        <end position="289"/>
    </location>
</feature>
<name>A0A7X6MKV7_9MYCO</name>
<sequence length="289" mass="31984">MTAETLHSYLGRVTDQNLLRPGMLRDLSKGRGFATTLSTLTGYSKRHLVFSLPELRTPASLRAYPQLAGEVSSCAGKRPACQQCVAARLGTDDCVTVFASHEQLICPTHSRWLGNGSLKCPRPHQFSIAACPEIIAANLQHKRIISRWGRGPTHASFLDAVTCLSRWSRWPVVMTASDIRGRWERLDITDESPPLSPAEIAAWYPNAVSLTRVILAQRREIKTARGMTRNIATASVERLRREVVEGLATSGAFDPYRYAITSDRIEPDSEVEAPARPRHSPAATDNQQT</sequence>
<protein>
    <submittedName>
        <fullName evidence="2">Uncharacterized protein</fullName>
    </submittedName>
</protein>
<dbReference type="RefSeq" id="WP_162563158.1">
    <property type="nucleotide sequence ID" value="NZ_HG322951.1"/>
</dbReference>
<dbReference type="AlphaFoldDB" id="A0A7X6MKV7"/>
<comment type="caution">
    <text evidence="2">The sequence shown here is derived from an EMBL/GenBank/DDBJ whole genome shotgun (WGS) entry which is preliminary data.</text>
</comment>
<organism evidence="2 3">
    <name type="scientific">Mycolicibacterium septicum DSM 44393</name>
    <dbReference type="NCBI Taxonomy" id="1341646"/>
    <lineage>
        <taxon>Bacteria</taxon>
        <taxon>Bacillati</taxon>
        <taxon>Actinomycetota</taxon>
        <taxon>Actinomycetes</taxon>
        <taxon>Mycobacteriales</taxon>
        <taxon>Mycobacteriaceae</taxon>
        <taxon>Mycolicibacterium</taxon>
    </lineage>
</organism>
<accession>A0A7X6MKV7</accession>
<evidence type="ECO:0000256" key="1">
    <source>
        <dbReference type="SAM" id="MobiDB-lite"/>
    </source>
</evidence>
<gene>
    <name evidence="2" type="ORF">HGA11_03355</name>
</gene>
<dbReference type="EMBL" id="JAAXPJ010000001">
    <property type="protein sequence ID" value="NKZ10003.1"/>
    <property type="molecule type" value="Genomic_DNA"/>
</dbReference>
<reference evidence="2 3" key="1">
    <citation type="submission" date="2020-04" db="EMBL/GenBank/DDBJ databases">
        <title>MicrobeNet Type strains.</title>
        <authorList>
            <person name="Nicholson A.C."/>
        </authorList>
    </citation>
    <scope>NUCLEOTIDE SEQUENCE [LARGE SCALE GENOMIC DNA]</scope>
    <source>
        <strain evidence="2 3">ATCC 700731</strain>
    </source>
</reference>
<evidence type="ECO:0000313" key="3">
    <source>
        <dbReference type="Proteomes" id="UP000518188"/>
    </source>
</evidence>